<evidence type="ECO:0000313" key="3">
    <source>
        <dbReference type="Proteomes" id="UP000094757"/>
    </source>
</evidence>
<feature type="compositionally biased region" description="Polar residues" evidence="1">
    <location>
        <begin position="558"/>
        <end position="570"/>
    </location>
</feature>
<proteinExistence type="predicted"/>
<protein>
    <recommendedName>
        <fullName evidence="4">DUF4127 domain-containing protein</fullName>
    </recommendedName>
</protein>
<dbReference type="EMBL" id="CP017037">
    <property type="protein sequence ID" value="AOH39034.1"/>
    <property type="molecule type" value="Genomic_DNA"/>
</dbReference>
<sequence>MKEIIVKFNKLFASLVAVSLSIINIHVSAKTILLVPQDNRPVSLAYTVSTAEKAGYTVLTPPEQYLSTNHHQGLPELIWSWIDNNIEKADAAVISTDTLIYGGLVDSRKHTDSIDKLMYREKRIQQLHEKFPQKPIYAFGTIMRTPYASNTGVEPYYYTKYGPTIYHIAVLQDKLDKVGLTPNEEKQLTQLKASIPTEYLQDWFNRREKNNAITQNLIKYTKDNIFTYFCLGLDDSTVYSQSAMEARYLKNDFKNLSENKLGAFPGADQLALLLIARYHVDDNQLSPTFNIIYPLGRGEDTIPSYESQPVGKTIAQHITAVGGTININTPDIVLAANTPLFTTKESGQFANFKMSKPSTKEFVASIKNTINKGTPVSIMDIYFANGSDNTLMGLLSDNELLYKVASYNGWNTASNTIGYSIAQAILAPSMSKQNHKNMLIEQYIDNWAYQANVRKNLYQLSDKYTSKTKKERISPIIEQELIAEIQEFAEKKMNLNPSTISAKFPWSRLFEIHALVSNKPVYPKILTIAEQERIAEEKRLAEEKEKQEALKQKENNSQEENFSTQKVEID</sequence>
<reference evidence="3" key="1">
    <citation type="submission" date="2016-08" db="EMBL/GenBank/DDBJ databases">
        <authorList>
            <person name="Holder M.E."/>
            <person name="Ajami N.J."/>
            <person name="Petrosino J.F."/>
        </authorList>
    </citation>
    <scope>NUCLEOTIDE SEQUENCE [LARGE SCALE GENOMIC DNA]</scope>
    <source>
        <strain evidence="3">F0677</strain>
    </source>
</reference>
<dbReference type="AlphaFoldDB" id="A0A1B3WDJ7"/>
<dbReference type="Pfam" id="PF13552">
    <property type="entry name" value="DUF4127"/>
    <property type="match status" value="1"/>
</dbReference>
<accession>A0A1B3WDJ7</accession>
<name>A0A1B3WDJ7_9FIRM</name>
<organism evidence="2 3">
    <name type="scientific">Dialister pneumosintes</name>
    <dbReference type="NCBI Taxonomy" id="39950"/>
    <lineage>
        <taxon>Bacteria</taxon>
        <taxon>Bacillati</taxon>
        <taxon>Bacillota</taxon>
        <taxon>Negativicutes</taxon>
        <taxon>Veillonellales</taxon>
        <taxon>Veillonellaceae</taxon>
        <taxon>Dialister</taxon>
    </lineage>
</organism>
<feature type="compositionally biased region" description="Basic and acidic residues" evidence="1">
    <location>
        <begin position="539"/>
        <end position="556"/>
    </location>
</feature>
<dbReference type="InterPro" id="IPR025394">
    <property type="entry name" value="DUF4127"/>
</dbReference>
<dbReference type="KEGG" id="dpn:BCB69_03050"/>
<dbReference type="STRING" id="39950.BCB69_03050"/>
<gene>
    <name evidence="2" type="ORF">BCB69_03050</name>
</gene>
<evidence type="ECO:0000313" key="2">
    <source>
        <dbReference type="EMBL" id="AOH39034.1"/>
    </source>
</evidence>
<feature type="region of interest" description="Disordered" evidence="1">
    <location>
        <begin position="539"/>
        <end position="570"/>
    </location>
</feature>
<evidence type="ECO:0008006" key="4">
    <source>
        <dbReference type="Google" id="ProtNLM"/>
    </source>
</evidence>
<evidence type="ECO:0000256" key="1">
    <source>
        <dbReference type="SAM" id="MobiDB-lite"/>
    </source>
</evidence>
<dbReference type="Proteomes" id="UP000094757">
    <property type="component" value="Chromosome"/>
</dbReference>